<keyword evidence="3" id="KW-0732">Signal</keyword>
<dbReference type="GO" id="GO:0042578">
    <property type="term" value="F:phosphoric ester hydrolase activity"/>
    <property type="evidence" value="ECO:0007669"/>
    <property type="project" value="UniProtKB-ARBA"/>
</dbReference>
<organism evidence="4 5">
    <name type="scientific">Oryzihumus leptocrescens</name>
    <dbReference type="NCBI Taxonomy" id="297536"/>
    <lineage>
        <taxon>Bacteria</taxon>
        <taxon>Bacillati</taxon>
        <taxon>Actinomycetota</taxon>
        <taxon>Actinomycetes</taxon>
        <taxon>Micrococcales</taxon>
        <taxon>Intrasporangiaceae</taxon>
        <taxon>Oryzihumus</taxon>
    </lineage>
</organism>
<dbReference type="InterPro" id="IPR007312">
    <property type="entry name" value="Phosphoesterase"/>
</dbReference>
<dbReference type="OrthoDB" id="4181857at2"/>
<dbReference type="PANTHER" id="PTHR31956:SF1">
    <property type="entry name" value="NON-SPECIFIC PHOSPHOLIPASE C1"/>
    <property type="match status" value="1"/>
</dbReference>
<keyword evidence="2" id="KW-0843">Virulence</keyword>
<dbReference type="RefSeq" id="WP_141789534.1">
    <property type="nucleotide sequence ID" value="NZ_BAAAKX010000012.1"/>
</dbReference>
<dbReference type="SUPFAM" id="SSF53649">
    <property type="entry name" value="Alkaline phosphatase-like"/>
    <property type="match status" value="1"/>
</dbReference>
<feature type="signal peptide" evidence="3">
    <location>
        <begin position="1"/>
        <end position="28"/>
    </location>
</feature>
<dbReference type="CDD" id="cd16013">
    <property type="entry name" value="AcpA"/>
    <property type="match status" value="1"/>
</dbReference>
<feature type="chain" id="PRO_5021852434" evidence="3">
    <location>
        <begin position="29"/>
        <end position="545"/>
    </location>
</feature>
<dbReference type="Proteomes" id="UP000319514">
    <property type="component" value="Unassembled WGS sequence"/>
</dbReference>
<keyword evidence="1" id="KW-0378">Hydrolase</keyword>
<dbReference type="Pfam" id="PF04185">
    <property type="entry name" value="Phosphoesterase"/>
    <property type="match status" value="1"/>
</dbReference>
<gene>
    <name evidence="4" type="ORF">FB474_3220</name>
</gene>
<accession>A0A542ZN56</accession>
<comment type="caution">
    <text evidence="4">The sequence shown here is derived from an EMBL/GenBank/DDBJ whole genome shotgun (WGS) entry which is preliminary data.</text>
</comment>
<sequence length="545" mass="57470">MGRKTFTAAAGAAAALLAVAAWPASAGAATPAQHTGVGTGPVGGYKHLVVIYEENHSFDNLYGGWGSVAGQRVDGLQAAPRAKATQVAQDGSAYRCLLQDDVNLASPPQPSTCSDSAHGVNASAFTNKPFRIDDYIKPEDRTCPPETVYAPNGVLKDSPGAEPGGCTRDLVHRFYQEQYQLDGGKQDRYVTGSDAVGLTMGHYDTKDLPIYRYLHGQGAPNYVLADRFFQGAFGGSFLNHQYLIAARAPEDTSAGALGAKNSVLDSKGMPTSYPLYKADGTVVDGQLTQKCASGAAADYLKACGNLAVNTVQPSSKPFGGGAKIPLIDDAKYPNIGDRLSAKGISWNWYSGGWDDAEAGHPGPLFQYHHQPFNYFKDYAPGTPGRAHLQDETKFVAAAKNGTLPTVSFVKPYGAENEHPGYASEPNGSDHLVDLLKTVTSGPQAKDTLVVVTYDEFGGQWDHVAPPGQGSSTVGAHDAWGPGTRIPALVLSARMTRSGVDHTVYDTTSILATIERTLGVAPVATRDAEVNDLRRAVVLGGGLGRG</sequence>
<proteinExistence type="predicted"/>
<dbReference type="EMBL" id="VFOQ01000001">
    <property type="protein sequence ID" value="TQL61801.1"/>
    <property type="molecule type" value="Genomic_DNA"/>
</dbReference>
<keyword evidence="5" id="KW-1185">Reference proteome</keyword>
<dbReference type="PANTHER" id="PTHR31956">
    <property type="entry name" value="NON-SPECIFIC PHOSPHOLIPASE C4-RELATED"/>
    <property type="match status" value="1"/>
</dbReference>
<name>A0A542ZN56_9MICO</name>
<dbReference type="AlphaFoldDB" id="A0A542ZN56"/>
<reference evidence="4 5" key="1">
    <citation type="submission" date="2019-06" db="EMBL/GenBank/DDBJ databases">
        <title>Sequencing the genomes of 1000 actinobacteria strains.</title>
        <authorList>
            <person name="Klenk H.-P."/>
        </authorList>
    </citation>
    <scope>NUCLEOTIDE SEQUENCE [LARGE SCALE GENOMIC DNA]</scope>
    <source>
        <strain evidence="4 5">DSM 18082</strain>
    </source>
</reference>
<evidence type="ECO:0000313" key="4">
    <source>
        <dbReference type="EMBL" id="TQL61801.1"/>
    </source>
</evidence>
<evidence type="ECO:0000256" key="2">
    <source>
        <dbReference type="ARBA" id="ARBA00023026"/>
    </source>
</evidence>
<evidence type="ECO:0000256" key="3">
    <source>
        <dbReference type="SAM" id="SignalP"/>
    </source>
</evidence>
<protein>
    <submittedName>
        <fullName evidence="4">Phospholipase C</fullName>
    </submittedName>
</protein>
<dbReference type="InterPro" id="IPR017850">
    <property type="entry name" value="Alkaline_phosphatase_core_sf"/>
</dbReference>
<evidence type="ECO:0000313" key="5">
    <source>
        <dbReference type="Proteomes" id="UP000319514"/>
    </source>
</evidence>
<dbReference type="Gene3D" id="3.40.720.10">
    <property type="entry name" value="Alkaline Phosphatase, subunit A"/>
    <property type="match status" value="2"/>
</dbReference>
<evidence type="ECO:0000256" key="1">
    <source>
        <dbReference type="ARBA" id="ARBA00022801"/>
    </source>
</evidence>